<comment type="similarity">
    <text evidence="3">Belongs to the metallo-dependent hydrolases superfamily. Adenosine and AMP deaminases family.</text>
</comment>
<comment type="caution">
    <text evidence="11">The sequence shown here is derived from an EMBL/GenBank/DDBJ whole genome shotgun (WGS) entry which is preliminary data.</text>
</comment>
<dbReference type="InterPro" id="IPR032466">
    <property type="entry name" value="Metal_Hydrolase"/>
</dbReference>
<dbReference type="UniPathway" id="UPA00591">
    <property type="reaction ID" value="UER00663"/>
</dbReference>
<dbReference type="FunFam" id="4.10.800.20:FF:000001">
    <property type="entry name" value="AMP deaminase"/>
    <property type="match status" value="1"/>
</dbReference>
<dbReference type="Gene3D" id="3.20.20.140">
    <property type="entry name" value="Metal-dependent hydrolases"/>
    <property type="match status" value="1"/>
</dbReference>
<evidence type="ECO:0000313" key="12">
    <source>
        <dbReference type="Proteomes" id="UP000292362"/>
    </source>
</evidence>
<evidence type="ECO:0000313" key="11">
    <source>
        <dbReference type="EMBL" id="TBU00086.1"/>
    </source>
</evidence>
<evidence type="ECO:0000256" key="1">
    <source>
        <dbReference type="ARBA" id="ARBA00001947"/>
    </source>
</evidence>
<evidence type="ECO:0000256" key="6">
    <source>
        <dbReference type="ARBA" id="ARBA00022801"/>
    </source>
</evidence>
<reference evidence="11 12" key="1">
    <citation type="submission" date="2017-12" db="EMBL/GenBank/DDBJ databases">
        <authorList>
            <person name="Pombert J.-F."/>
            <person name="Haag K.L."/>
            <person name="Ebert D."/>
        </authorList>
    </citation>
    <scope>NUCLEOTIDE SEQUENCE [LARGE SCALE GENOMIC DNA]</scope>
    <source>
        <strain evidence="11">FI-OER-3-3</strain>
    </source>
</reference>
<evidence type="ECO:0000256" key="9">
    <source>
        <dbReference type="ARBA" id="ARBA00072037"/>
    </source>
</evidence>
<keyword evidence="5" id="KW-0479">Metal-binding</keyword>
<dbReference type="GO" id="GO:0046033">
    <property type="term" value="P:AMP metabolic process"/>
    <property type="evidence" value="ECO:0007669"/>
    <property type="project" value="TreeGrafter"/>
</dbReference>
<dbReference type="GO" id="GO:0046872">
    <property type="term" value="F:metal ion binding"/>
    <property type="evidence" value="ECO:0007669"/>
    <property type="project" value="UniProtKB-KW"/>
</dbReference>
<evidence type="ECO:0000256" key="5">
    <source>
        <dbReference type="ARBA" id="ARBA00022723"/>
    </source>
</evidence>
<keyword evidence="7" id="KW-0862">Zinc</keyword>
<dbReference type="AlphaFoldDB" id="A0A4Q9KZD7"/>
<dbReference type="GO" id="GO:0005829">
    <property type="term" value="C:cytosol"/>
    <property type="evidence" value="ECO:0007669"/>
    <property type="project" value="TreeGrafter"/>
</dbReference>
<organism evidence="11 12">
    <name type="scientific">Hamiltosporidium tvaerminnensis</name>
    <dbReference type="NCBI Taxonomy" id="1176355"/>
    <lineage>
        <taxon>Eukaryota</taxon>
        <taxon>Fungi</taxon>
        <taxon>Fungi incertae sedis</taxon>
        <taxon>Microsporidia</taxon>
        <taxon>Dubosqiidae</taxon>
        <taxon>Hamiltosporidium</taxon>
    </lineage>
</organism>
<dbReference type="EC" id="3.5.4.6" evidence="4"/>
<dbReference type="Proteomes" id="UP000292362">
    <property type="component" value="Unassembled WGS sequence"/>
</dbReference>
<evidence type="ECO:0000256" key="10">
    <source>
        <dbReference type="ARBA" id="ARBA00078830"/>
    </source>
</evidence>
<sequence>MEQIFSWRNFESNEDNHIIYSKLAHCMKTRKFYQEMGLQSYGYDEYGNINIGQYVNNKYEGFVYTKDGLFALLKDDEEVIFSPTIEKFYTDCDFLINLMYYRPAKSLCFRRLENLKHSFVMYQNLAAEKEKKEQKLSSKRDFYKVIKVDTHVHHSASMNSKHLLKFIKNKLLTSPCDDVYQKDDKIYTLSEIFKELNISLENLCIDTLDTHAHTETFHRFDRFNFKYNPYGQPILREIFLKYDNYIRGKYLSELTKEVFNLLDDSKYHYMEYRLSIYGKSKLEWDILASWIIDNNLDNEHVRWIIQIPRLFMIFKESNLVNSFGDMLQNIFEPVFEITQFPERNPKLAKFLEKVVGFDSVDDESLKERRYHRKFPLPDLWCHKENPPYSYYIYFLYANISSLNHFRLSKNKNIFSFRPHSGECGEVEHLVYTFFTAQSISHGVQLRKSLILQYLYYLAQIGLAMSPLSNNSLFISIENNPFPDFFKKGLLVSLSTDDPLQFHFTKEPLMEEYSVACQIWKMSSTDQCELSRNSVLQSNYEHELKKDWIGDKYYLKEVESNDFSKTNVPDMRIYYRYKILQEELKHMNLYP</sequence>
<evidence type="ECO:0000256" key="8">
    <source>
        <dbReference type="ARBA" id="ARBA00023080"/>
    </source>
</evidence>
<evidence type="ECO:0000256" key="3">
    <source>
        <dbReference type="ARBA" id="ARBA00006676"/>
    </source>
</evidence>
<dbReference type="EMBL" id="PITJ01001116">
    <property type="protein sequence ID" value="TBU00086.1"/>
    <property type="molecule type" value="Genomic_DNA"/>
</dbReference>
<dbReference type="PANTHER" id="PTHR11359">
    <property type="entry name" value="AMP DEAMINASE"/>
    <property type="match status" value="1"/>
</dbReference>
<dbReference type="Pfam" id="PF19326">
    <property type="entry name" value="AMP_deaminase"/>
    <property type="match status" value="1"/>
</dbReference>
<comment type="pathway">
    <text evidence="2">Purine metabolism; IMP biosynthesis via salvage pathway; IMP from AMP: step 1/1.</text>
</comment>
<dbReference type="InterPro" id="IPR006329">
    <property type="entry name" value="AMPD"/>
</dbReference>
<gene>
    <name evidence="11" type="ORF">CWI37_1116p0010</name>
</gene>
<name>A0A4Q9KZD7_9MICR</name>
<dbReference type="InterPro" id="IPR006650">
    <property type="entry name" value="A/AMP_deam_AS"/>
</dbReference>
<dbReference type="SUPFAM" id="SSF51556">
    <property type="entry name" value="Metallo-dependent hydrolases"/>
    <property type="match status" value="1"/>
</dbReference>
<dbReference type="GO" id="GO:0003876">
    <property type="term" value="F:AMP deaminase activity"/>
    <property type="evidence" value="ECO:0007669"/>
    <property type="project" value="UniProtKB-EC"/>
</dbReference>
<dbReference type="PANTHER" id="PTHR11359:SF0">
    <property type="entry name" value="AMP DEAMINASE"/>
    <property type="match status" value="1"/>
</dbReference>
<comment type="cofactor">
    <cofactor evidence="1">
        <name>Zn(2+)</name>
        <dbReference type="ChEBI" id="CHEBI:29105"/>
    </cofactor>
</comment>
<evidence type="ECO:0000256" key="4">
    <source>
        <dbReference type="ARBA" id="ARBA00012775"/>
    </source>
</evidence>
<dbReference type="GO" id="GO:0032264">
    <property type="term" value="P:IMP salvage"/>
    <property type="evidence" value="ECO:0007669"/>
    <property type="project" value="UniProtKB-UniPathway"/>
</dbReference>
<dbReference type="PROSITE" id="PS00485">
    <property type="entry name" value="A_DEAMINASE"/>
    <property type="match status" value="1"/>
</dbReference>
<evidence type="ECO:0000256" key="7">
    <source>
        <dbReference type="ARBA" id="ARBA00022833"/>
    </source>
</evidence>
<dbReference type="Gene3D" id="4.10.800.20">
    <property type="match status" value="1"/>
</dbReference>
<dbReference type="NCBIfam" id="TIGR01429">
    <property type="entry name" value="AMP_deaminase"/>
    <property type="match status" value="1"/>
</dbReference>
<protein>
    <recommendedName>
        <fullName evidence="9">AMP deaminase</fullName>
        <ecNumber evidence="4">3.5.4.6</ecNumber>
    </recommendedName>
    <alternativeName>
        <fullName evidence="10">Myoadenylate deaminase</fullName>
    </alternativeName>
</protein>
<evidence type="ECO:0000256" key="2">
    <source>
        <dbReference type="ARBA" id="ARBA00004955"/>
    </source>
</evidence>
<dbReference type="VEuPathDB" id="MicrosporidiaDB:CWI37_1116p0010"/>
<keyword evidence="8" id="KW-0546">Nucleotide metabolism</keyword>
<accession>A0A4Q9KZD7</accession>
<proteinExistence type="inferred from homology"/>
<keyword evidence="6" id="KW-0378">Hydrolase</keyword>